<evidence type="ECO:0000313" key="3">
    <source>
        <dbReference type="EMBL" id="KAF6229202.1"/>
    </source>
</evidence>
<gene>
    <name evidence="3" type="ORF">HO133_007318</name>
</gene>
<evidence type="ECO:0000256" key="1">
    <source>
        <dbReference type="ARBA" id="ARBA00010122"/>
    </source>
</evidence>
<evidence type="ECO:0000259" key="2">
    <source>
        <dbReference type="Pfam" id="PF00696"/>
    </source>
</evidence>
<accession>A0A8H6KYS2</accession>
<dbReference type="GO" id="GO:0005829">
    <property type="term" value="C:cytosol"/>
    <property type="evidence" value="ECO:0007669"/>
    <property type="project" value="TreeGrafter"/>
</dbReference>
<feature type="domain" description="Aspartate/glutamate/uridylate kinase" evidence="2">
    <location>
        <begin position="12"/>
        <end position="304"/>
    </location>
</feature>
<organism evidence="3 4">
    <name type="scientific">Letharia lupina</name>
    <dbReference type="NCBI Taxonomy" id="560253"/>
    <lineage>
        <taxon>Eukaryota</taxon>
        <taxon>Fungi</taxon>
        <taxon>Dikarya</taxon>
        <taxon>Ascomycota</taxon>
        <taxon>Pezizomycotina</taxon>
        <taxon>Lecanoromycetes</taxon>
        <taxon>OSLEUM clade</taxon>
        <taxon>Lecanoromycetidae</taxon>
        <taxon>Lecanorales</taxon>
        <taxon>Lecanorineae</taxon>
        <taxon>Parmeliaceae</taxon>
        <taxon>Letharia</taxon>
    </lineage>
</organism>
<reference evidence="3 4" key="1">
    <citation type="journal article" date="2020" name="Genomics">
        <title>Complete, high-quality genomes from long-read metagenomic sequencing of two wolf lichen thalli reveals enigmatic genome architecture.</title>
        <authorList>
            <person name="McKenzie S.K."/>
            <person name="Walston R.F."/>
            <person name="Allen J.L."/>
        </authorList>
    </citation>
    <scope>NUCLEOTIDE SEQUENCE [LARGE SCALE GENOMIC DNA]</scope>
    <source>
        <strain evidence="3">WasteWater1</strain>
    </source>
</reference>
<evidence type="ECO:0000313" key="4">
    <source>
        <dbReference type="Proteomes" id="UP000593566"/>
    </source>
</evidence>
<dbReference type="EMBL" id="JACCJB010000003">
    <property type="protein sequence ID" value="KAF6229202.1"/>
    <property type="molecule type" value="Genomic_DNA"/>
</dbReference>
<dbReference type="GeneID" id="59335717"/>
<dbReference type="InterPro" id="IPR018042">
    <property type="entry name" value="Aspartate_kinase_CS"/>
</dbReference>
<name>A0A8H6KYS2_9LECA</name>
<dbReference type="GO" id="GO:0009089">
    <property type="term" value="P:lysine biosynthetic process via diaminopimelate"/>
    <property type="evidence" value="ECO:0007669"/>
    <property type="project" value="TreeGrafter"/>
</dbReference>
<keyword evidence="4" id="KW-1185">Reference proteome</keyword>
<dbReference type="RefSeq" id="XP_037156844.1">
    <property type="nucleotide sequence ID" value="XM_037298209.1"/>
</dbReference>
<dbReference type="AlphaFoldDB" id="A0A8H6KYS2"/>
<comment type="similarity">
    <text evidence="1">Belongs to the aspartokinase family.</text>
</comment>
<dbReference type="PANTHER" id="PTHR21499">
    <property type="entry name" value="ASPARTATE KINASE"/>
    <property type="match status" value="1"/>
</dbReference>
<dbReference type="InterPro" id="IPR001048">
    <property type="entry name" value="Asp/Glu/Uridylate_kinase"/>
</dbReference>
<protein>
    <recommendedName>
        <fullName evidence="2">Aspartate/glutamate/uridylate kinase domain-containing protein</fullName>
    </recommendedName>
</protein>
<dbReference type="PANTHER" id="PTHR21499:SF59">
    <property type="entry name" value="ASPARTOKINASE"/>
    <property type="match status" value="1"/>
</dbReference>
<proteinExistence type="inferred from homology"/>
<dbReference type="GO" id="GO:0004072">
    <property type="term" value="F:aspartate kinase activity"/>
    <property type="evidence" value="ECO:0007669"/>
    <property type="project" value="InterPro"/>
</dbReference>
<dbReference type="PROSITE" id="PS00324">
    <property type="entry name" value="ASPARTOKINASE"/>
    <property type="match status" value="1"/>
</dbReference>
<dbReference type="SUPFAM" id="SSF53633">
    <property type="entry name" value="Carbamate kinase-like"/>
    <property type="match status" value="1"/>
</dbReference>
<sequence length="325" mass="34815">MLSPMRKTNSPWVVQKYGGTSLGKLLDTITGEIIPSSLEHDRVAIVCSARSGTTKSTGTTKLLLEAISHATDPSLGSGERLDNAVSIIRDQHLEAVNSVVGDGSRYAGGKPAQELELSIIDECERLRTFLHAAQTVGELSPRSQDRVLALGEKLACLITASSLEHRGVRAKVVLLDDIVEQAYLSDPNGPEAAYEELGPHFYDRISIKIGEKIQECGDRIPIVTGFFGAMPHSLLHSVGRGYSDFCAAMCAVGIGAREVQIWKEVDGIFTADPIKVLSARLLATVTCEEAAELTYFGSEVCDPDLLSSPVLPTTSNCGDLTGFAL</sequence>
<dbReference type="InterPro" id="IPR036393">
    <property type="entry name" value="AceGlu_kinase-like_sf"/>
</dbReference>
<dbReference type="Gene3D" id="3.40.1160.10">
    <property type="entry name" value="Acetylglutamate kinase-like"/>
    <property type="match status" value="1"/>
</dbReference>
<dbReference type="Pfam" id="PF00696">
    <property type="entry name" value="AA_kinase"/>
    <property type="match status" value="1"/>
</dbReference>
<dbReference type="Proteomes" id="UP000593566">
    <property type="component" value="Unassembled WGS sequence"/>
</dbReference>
<comment type="caution">
    <text evidence="3">The sequence shown here is derived from an EMBL/GenBank/DDBJ whole genome shotgun (WGS) entry which is preliminary data.</text>
</comment>
<dbReference type="GO" id="GO:0009090">
    <property type="term" value="P:homoserine biosynthetic process"/>
    <property type="evidence" value="ECO:0007669"/>
    <property type="project" value="TreeGrafter"/>
</dbReference>